<reference evidence="1 6" key="3">
    <citation type="submission" date="2018-04" db="EMBL/GenBank/DDBJ databases">
        <title>Active sludge and wastewater microbial communities from Klosterneuburg, Austria.</title>
        <authorList>
            <person name="Wagner M."/>
        </authorList>
    </citation>
    <scope>NUCLEOTIDE SEQUENCE [LARGE SCALE GENOMIC DNA]</scope>
    <source>
        <strain evidence="1 6">Nm4</strain>
    </source>
</reference>
<reference evidence="5" key="1">
    <citation type="submission" date="2016-10" db="EMBL/GenBank/DDBJ databases">
        <authorList>
            <person name="Varghese N."/>
            <person name="Submissions S."/>
        </authorList>
    </citation>
    <scope>NUCLEOTIDE SEQUENCE [LARGE SCALE GENOMIC DNA]</scope>
    <source>
        <strain evidence="5">Nm10</strain>
    </source>
</reference>
<dbReference type="AlphaFoldDB" id="A0A1H9EUN9"/>
<dbReference type="Proteomes" id="UP000244110">
    <property type="component" value="Unassembled WGS sequence"/>
</dbReference>
<protein>
    <submittedName>
        <fullName evidence="3">Uncharacterized protein</fullName>
    </submittedName>
</protein>
<dbReference type="EMBL" id="FNLN01000021">
    <property type="protein sequence ID" value="SDU06581.1"/>
    <property type="molecule type" value="Genomic_DNA"/>
</dbReference>
<accession>A0A1H9EUN9</accession>
<evidence type="ECO:0000313" key="4">
    <source>
        <dbReference type="Proteomes" id="UP000181998"/>
    </source>
</evidence>
<evidence type="ECO:0000313" key="6">
    <source>
        <dbReference type="Proteomes" id="UP000244110"/>
    </source>
</evidence>
<evidence type="ECO:0000313" key="1">
    <source>
        <dbReference type="EMBL" id="PTQ81952.1"/>
    </source>
</evidence>
<dbReference type="Proteomes" id="UP000182882">
    <property type="component" value="Unassembled WGS sequence"/>
</dbReference>
<dbReference type="EMBL" id="QAOL01000029">
    <property type="protein sequence ID" value="PTQ81952.1"/>
    <property type="molecule type" value="Genomic_DNA"/>
</dbReference>
<gene>
    <name evidence="1" type="ORF">C8R28_102918</name>
    <name evidence="2" type="ORF">SAMN05216406_12124</name>
    <name evidence="3" type="ORF">SAMN05421510_10351</name>
</gene>
<evidence type="ECO:0000313" key="3">
    <source>
        <dbReference type="EMBL" id="SEQ29466.1"/>
    </source>
</evidence>
<dbReference type="EMBL" id="FOFX01000035">
    <property type="protein sequence ID" value="SEQ29466.1"/>
    <property type="molecule type" value="Genomic_DNA"/>
</dbReference>
<evidence type="ECO:0000313" key="2">
    <source>
        <dbReference type="EMBL" id="SDU06581.1"/>
    </source>
</evidence>
<proteinExistence type="predicted"/>
<dbReference type="Proteomes" id="UP000181998">
    <property type="component" value="Unassembled WGS sequence"/>
</dbReference>
<keyword evidence="5" id="KW-1185">Reference proteome</keyword>
<sequence>MYEIDSAIRLNAGGYKLVGGYPENRIPYFRILNCFQLTLEAIYQLKKSII</sequence>
<evidence type="ECO:0000313" key="5">
    <source>
        <dbReference type="Proteomes" id="UP000182882"/>
    </source>
</evidence>
<name>A0A1H9EUN9_9PROT</name>
<organism evidence="3 4">
    <name type="scientific">Nitrosomonas ureae</name>
    <dbReference type="NCBI Taxonomy" id="44577"/>
    <lineage>
        <taxon>Bacteria</taxon>
        <taxon>Pseudomonadati</taxon>
        <taxon>Pseudomonadota</taxon>
        <taxon>Betaproteobacteria</taxon>
        <taxon>Nitrosomonadales</taxon>
        <taxon>Nitrosomonadaceae</taxon>
        <taxon>Nitrosomonas</taxon>
    </lineage>
</organism>
<reference evidence="3 4" key="2">
    <citation type="submission" date="2016-10" db="EMBL/GenBank/DDBJ databases">
        <authorList>
            <person name="de Groot N.N."/>
        </authorList>
    </citation>
    <scope>NUCLEOTIDE SEQUENCE [LARGE SCALE GENOMIC DNA]</scope>
    <source>
        <strain evidence="2">Nm10</strain>
        <strain evidence="3 4">Nm9</strain>
    </source>
</reference>